<dbReference type="Proteomes" id="UP001328107">
    <property type="component" value="Unassembled WGS sequence"/>
</dbReference>
<sequence>MSSEHRRDGDEDNIDENECVTFSLGVVDLFTSRVFVIDEVGDFYAFGKLIGLYAIDVRTLIIIDYHKHTRLLKQRVIYVDLHAK</sequence>
<keyword evidence="2" id="KW-1185">Reference proteome</keyword>
<reference evidence="2" key="1">
    <citation type="submission" date="2022-10" db="EMBL/GenBank/DDBJ databases">
        <title>Genome assembly of Pristionchus species.</title>
        <authorList>
            <person name="Yoshida K."/>
            <person name="Sommer R.J."/>
        </authorList>
    </citation>
    <scope>NUCLEOTIDE SEQUENCE [LARGE SCALE GENOMIC DNA]</scope>
    <source>
        <strain evidence="2">RS5460</strain>
    </source>
</reference>
<accession>A0AAN5C885</accession>
<dbReference type="AlphaFoldDB" id="A0AAN5C885"/>
<name>A0AAN5C885_9BILA</name>
<gene>
    <name evidence="1" type="ORF">PMAYCL1PPCAC_11448</name>
</gene>
<comment type="caution">
    <text evidence="1">The sequence shown here is derived from an EMBL/GenBank/DDBJ whole genome shotgun (WGS) entry which is preliminary data.</text>
</comment>
<organism evidence="1 2">
    <name type="scientific">Pristionchus mayeri</name>
    <dbReference type="NCBI Taxonomy" id="1317129"/>
    <lineage>
        <taxon>Eukaryota</taxon>
        <taxon>Metazoa</taxon>
        <taxon>Ecdysozoa</taxon>
        <taxon>Nematoda</taxon>
        <taxon>Chromadorea</taxon>
        <taxon>Rhabditida</taxon>
        <taxon>Rhabditina</taxon>
        <taxon>Diplogasteromorpha</taxon>
        <taxon>Diplogasteroidea</taxon>
        <taxon>Neodiplogasteridae</taxon>
        <taxon>Pristionchus</taxon>
    </lineage>
</organism>
<evidence type="ECO:0000313" key="2">
    <source>
        <dbReference type="Proteomes" id="UP001328107"/>
    </source>
</evidence>
<dbReference type="EMBL" id="BTRK01000003">
    <property type="protein sequence ID" value="GMR41253.1"/>
    <property type="molecule type" value="Genomic_DNA"/>
</dbReference>
<proteinExistence type="predicted"/>
<evidence type="ECO:0000313" key="1">
    <source>
        <dbReference type="EMBL" id="GMR41253.1"/>
    </source>
</evidence>
<feature type="non-terminal residue" evidence="1">
    <location>
        <position position="84"/>
    </location>
</feature>
<protein>
    <submittedName>
        <fullName evidence="1">Uncharacterized protein</fullName>
    </submittedName>
</protein>